<dbReference type="InterPro" id="IPR010982">
    <property type="entry name" value="Lambda_DNA-bd_dom_sf"/>
</dbReference>
<keyword evidence="3" id="KW-0804">Transcription</keyword>
<protein>
    <submittedName>
        <fullName evidence="5">LacI family DNA-binding transcriptional regulator</fullName>
    </submittedName>
</protein>
<evidence type="ECO:0000313" key="6">
    <source>
        <dbReference type="Proteomes" id="UP001500466"/>
    </source>
</evidence>
<comment type="caution">
    <text evidence="5">The sequence shown here is derived from an EMBL/GenBank/DDBJ whole genome shotgun (WGS) entry which is preliminary data.</text>
</comment>
<keyword evidence="2 5" id="KW-0238">DNA-binding</keyword>
<dbReference type="SUPFAM" id="SSF47413">
    <property type="entry name" value="lambda repressor-like DNA-binding domains"/>
    <property type="match status" value="1"/>
</dbReference>
<dbReference type="PROSITE" id="PS50932">
    <property type="entry name" value="HTH_LACI_2"/>
    <property type="match status" value="1"/>
</dbReference>
<dbReference type="Proteomes" id="UP001500466">
    <property type="component" value="Unassembled WGS sequence"/>
</dbReference>
<evidence type="ECO:0000256" key="3">
    <source>
        <dbReference type="ARBA" id="ARBA00023163"/>
    </source>
</evidence>
<name>A0ABP9HEN9_9ACTN</name>
<keyword evidence="1" id="KW-0805">Transcription regulation</keyword>
<sequence length="349" mass="37133">MAQDGRRKPAAAGRTRAPSMADVAALAGVSAQTVSRVANHRTNVDEATRERVVNAMRMLGYRPNTAARALATGRFRTIGVISFDLQAYGNARTLESIVSAVQDTDYSVNIVTIKDQTEQAVREAFERLTTQAVDGIILNEAQILDTPALRLPSGLPVVVNDGDGTHRHAAVHTDQAEGARLAVRHLLDLGHRTVHHLAGPQDSHPARGRAEAWHRTLKDAGCPVPPVVYGDWTAESGYRAGRELAARPDAGAVFAGNDQMALGLIRALHDAGREVPGDVSVVGFDNVAESGYFLPPLTTVHQDFEEIGRQAVALLLDQIHTGRPPEAAVTSVAPRLVVRGSTAPPAPGA</sequence>
<proteinExistence type="predicted"/>
<dbReference type="CDD" id="cd01392">
    <property type="entry name" value="HTH_LacI"/>
    <property type="match status" value="1"/>
</dbReference>
<gene>
    <name evidence="5" type="ORF">GCM10023205_38060</name>
</gene>
<dbReference type="InterPro" id="IPR028082">
    <property type="entry name" value="Peripla_BP_I"/>
</dbReference>
<dbReference type="EMBL" id="BAABHS010000012">
    <property type="protein sequence ID" value="GAA4969202.1"/>
    <property type="molecule type" value="Genomic_DNA"/>
</dbReference>
<dbReference type="InterPro" id="IPR046335">
    <property type="entry name" value="LacI/GalR-like_sensor"/>
</dbReference>
<dbReference type="Pfam" id="PF13377">
    <property type="entry name" value="Peripla_BP_3"/>
    <property type="match status" value="1"/>
</dbReference>
<evidence type="ECO:0000313" key="5">
    <source>
        <dbReference type="EMBL" id="GAA4969202.1"/>
    </source>
</evidence>
<dbReference type="Gene3D" id="3.40.50.2300">
    <property type="match status" value="2"/>
</dbReference>
<dbReference type="CDD" id="cd01574">
    <property type="entry name" value="PBP1_LacI"/>
    <property type="match status" value="1"/>
</dbReference>
<evidence type="ECO:0000256" key="2">
    <source>
        <dbReference type="ARBA" id="ARBA00023125"/>
    </source>
</evidence>
<evidence type="ECO:0000256" key="1">
    <source>
        <dbReference type="ARBA" id="ARBA00023015"/>
    </source>
</evidence>
<dbReference type="RefSeq" id="WP_345676728.1">
    <property type="nucleotide sequence ID" value="NZ_BAABHS010000012.1"/>
</dbReference>
<accession>A0ABP9HEN9</accession>
<dbReference type="Pfam" id="PF00356">
    <property type="entry name" value="LacI"/>
    <property type="match status" value="1"/>
</dbReference>
<dbReference type="PANTHER" id="PTHR30146:SF153">
    <property type="entry name" value="LACTOSE OPERON REPRESSOR"/>
    <property type="match status" value="1"/>
</dbReference>
<dbReference type="InterPro" id="IPR000843">
    <property type="entry name" value="HTH_LacI"/>
</dbReference>
<feature type="domain" description="HTH lacI-type" evidence="4">
    <location>
        <begin position="18"/>
        <end position="72"/>
    </location>
</feature>
<dbReference type="SMART" id="SM00354">
    <property type="entry name" value="HTH_LACI"/>
    <property type="match status" value="1"/>
</dbReference>
<dbReference type="Gene3D" id="1.10.260.40">
    <property type="entry name" value="lambda repressor-like DNA-binding domains"/>
    <property type="match status" value="1"/>
</dbReference>
<dbReference type="GO" id="GO:0003677">
    <property type="term" value="F:DNA binding"/>
    <property type="evidence" value="ECO:0007669"/>
    <property type="project" value="UniProtKB-KW"/>
</dbReference>
<dbReference type="SUPFAM" id="SSF53822">
    <property type="entry name" value="Periplasmic binding protein-like I"/>
    <property type="match status" value="1"/>
</dbReference>
<reference evidence="6" key="1">
    <citation type="journal article" date="2019" name="Int. J. Syst. Evol. Microbiol.">
        <title>The Global Catalogue of Microorganisms (GCM) 10K type strain sequencing project: providing services to taxonomists for standard genome sequencing and annotation.</title>
        <authorList>
            <consortium name="The Broad Institute Genomics Platform"/>
            <consortium name="The Broad Institute Genome Sequencing Center for Infectious Disease"/>
            <person name="Wu L."/>
            <person name="Ma J."/>
        </authorList>
    </citation>
    <scope>NUCLEOTIDE SEQUENCE [LARGE SCALE GENOMIC DNA]</scope>
    <source>
        <strain evidence="6">JCM 17986</strain>
    </source>
</reference>
<evidence type="ECO:0000259" key="4">
    <source>
        <dbReference type="PROSITE" id="PS50932"/>
    </source>
</evidence>
<dbReference type="PANTHER" id="PTHR30146">
    <property type="entry name" value="LACI-RELATED TRANSCRIPTIONAL REPRESSOR"/>
    <property type="match status" value="1"/>
</dbReference>
<organism evidence="5 6">
    <name type="scientific">Yinghuangia aomiensis</name>
    <dbReference type="NCBI Taxonomy" id="676205"/>
    <lineage>
        <taxon>Bacteria</taxon>
        <taxon>Bacillati</taxon>
        <taxon>Actinomycetota</taxon>
        <taxon>Actinomycetes</taxon>
        <taxon>Kitasatosporales</taxon>
        <taxon>Streptomycetaceae</taxon>
        <taxon>Yinghuangia</taxon>
    </lineage>
</organism>
<keyword evidence="6" id="KW-1185">Reference proteome</keyword>